<evidence type="ECO:0000313" key="3">
    <source>
        <dbReference type="Proteomes" id="UP000000763"/>
    </source>
</evidence>
<dbReference type="Proteomes" id="UP000000763">
    <property type="component" value="Chromosome 12"/>
</dbReference>
<reference evidence="2 3" key="1">
    <citation type="journal article" date="2005" name="Nature">
        <title>The map-based sequence of the rice genome.</title>
        <authorList>
            <consortium name="International rice genome sequencing project (IRGSP)"/>
            <person name="Matsumoto T."/>
            <person name="Wu J."/>
            <person name="Kanamori H."/>
            <person name="Katayose Y."/>
            <person name="Fujisawa M."/>
            <person name="Namiki N."/>
            <person name="Mizuno H."/>
            <person name="Yamamoto K."/>
            <person name="Antonio B.A."/>
            <person name="Baba T."/>
            <person name="Sakata K."/>
            <person name="Nagamura Y."/>
            <person name="Aoki H."/>
            <person name="Arikawa K."/>
            <person name="Arita K."/>
            <person name="Bito T."/>
            <person name="Chiden Y."/>
            <person name="Fujitsuka N."/>
            <person name="Fukunaka R."/>
            <person name="Hamada M."/>
            <person name="Harada C."/>
            <person name="Hayashi A."/>
            <person name="Hijishita S."/>
            <person name="Honda M."/>
            <person name="Hosokawa S."/>
            <person name="Ichikawa Y."/>
            <person name="Idonuma A."/>
            <person name="Iijima M."/>
            <person name="Ikeda M."/>
            <person name="Ikeno M."/>
            <person name="Ito K."/>
            <person name="Ito S."/>
            <person name="Ito T."/>
            <person name="Ito Y."/>
            <person name="Ito Y."/>
            <person name="Iwabuchi A."/>
            <person name="Kamiya K."/>
            <person name="Karasawa W."/>
            <person name="Kurita K."/>
            <person name="Katagiri S."/>
            <person name="Kikuta A."/>
            <person name="Kobayashi H."/>
            <person name="Kobayashi N."/>
            <person name="Machita K."/>
            <person name="Maehara T."/>
            <person name="Masukawa M."/>
            <person name="Mizubayashi T."/>
            <person name="Mukai Y."/>
            <person name="Nagasaki H."/>
            <person name="Nagata Y."/>
            <person name="Naito S."/>
            <person name="Nakashima M."/>
            <person name="Nakama Y."/>
            <person name="Nakamichi Y."/>
            <person name="Nakamura M."/>
            <person name="Meguro A."/>
            <person name="Negishi M."/>
            <person name="Ohta I."/>
            <person name="Ohta T."/>
            <person name="Okamoto M."/>
            <person name="Ono N."/>
            <person name="Saji S."/>
            <person name="Sakaguchi M."/>
            <person name="Sakai K."/>
            <person name="Shibata M."/>
            <person name="Shimokawa T."/>
            <person name="Song J."/>
            <person name="Takazaki Y."/>
            <person name="Terasawa K."/>
            <person name="Tsugane M."/>
            <person name="Tsuji K."/>
            <person name="Ueda S."/>
            <person name="Waki K."/>
            <person name="Yamagata H."/>
            <person name="Yamamoto M."/>
            <person name="Yamamoto S."/>
            <person name="Yamane H."/>
            <person name="Yoshiki S."/>
            <person name="Yoshihara R."/>
            <person name="Yukawa K."/>
            <person name="Zhong H."/>
            <person name="Yano M."/>
            <person name="Yuan Q."/>
            <person name="Ouyang S."/>
            <person name="Liu J."/>
            <person name="Jones K.M."/>
            <person name="Gansberger K."/>
            <person name="Moffat K."/>
            <person name="Hill J."/>
            <person name="Bera J."/>
            <person name="Fadrosh D."/>
            <person name="Jin S."/>
            <person name="Johri S."/>
            <person name="Kim M."/>
            <person name="Overton L."/>
            <person name="Reardon M."/>
            <person name="Tsitrin T."/>
            <person name="Vuong H."/>
            <person name="Weaver B."/>
            <person name="Ciecko A."/>
            <person name="Tallon L."/>
            <person name="Jackson J."/>
            <person name="Pai G."/>
            <person name="Aken S.V."/>
            <person name="Utterback T."/>
            <person name="Reidmuller S."/>
            <person name="Feldblyum T."/>
            <person name="Hsiao J."/>
            <person name="Zismann V."/>
            <person name="Iobst S."/>
            <person name="de Vazeille A.R."/>
            <person name="Buell C.R."/>
            <person name="Ying K."/>
            <person name="Li Y."/>
            <person name="Lu T."/>
            <person name="Huang Y."/>
            <person name="Zhao Q."/>
            <person name="Feng Q."/>
            <person name="Zhang L."/>
            <person name="Zhu J."/>
            <person name="Weng Q."/>
            <person name="Mu J."/>
            <person name="Lu Y."/>
            <person name="Fan D."/>
            <person name="Liu Y."/>
            <person name="Guan J."/>
            <person name="Zhang Y."/>
            <person name="Yu S."/>
            <person name="Liu X."/>
            <person name="Zhang Y."/>
            <person name="Hong G."/>
            <person name="Han B."/>
            <person name="Choisne N."/>
            <person name="Demange N."/>
            <person name="Orjeda G."/>
            <person name="Samain S."/>
            <person name="Cattolico L."/>
            <person name="Pelletier E."/>
            <person name="Couloux A."/>
            <person name="Segurens B."/>
            <person name="Wincker P."/>
            <person name="D'Hont A."/>
            <person name="Scarpelli C."/>
            <person name="Weissenbach J."/>
            <person name="Salanoubat M."/>
            <person name="Quetier F."/>
            <person name="Yu Y."/>
            <person name="Kim H.R."/>
            <person name="Rambo T."/>
            <person name="Currie J."/>
            <person name="Collura K."/>
            <person name="Luo M."/>
            <person name="Yang T."/>
            <person name="Ammiraju J.S.S."/>
            <person name="Engler F."/>
            <person name="Soderlund C."/>
            <person name="Wing R.A."/>
            <person name="Palmer L.E."/>
            <person name="de la Bastide M."/>
            <person name="Spiegel L."/>
            <person name="Nascimento L."/>
            <person name="Zutavern T."/>
            <person name="O'Shaughnessy A."/>
            <person name="Dike S."/>
            <person name="Dedhia N."/>
            <person name="Preston R."/>
            <person name="Balija V."/>
            <person name="McCombie W.R."/>
            <person name="Chow T."/>
            <person name="Chen H."/>
            <person name="Chung M."/>
            <person name="Chen C."/>
            <person name="Shaw J."/>
            <person name="Wu H."/>
            <person name="Hsiao K."/>
            <person name="Chao Y."/>
            <person name="Chu M."/>
            <person name="Cheng C."/>
            <person name="Hour A."/>
            <person name="Lee P."/>
            <person name="Lin S."/>
            <person name="Lin Y."/>
            <person name="Liou J."/>
            <person name="Liu S."/>
            <person name="Hsing Y."/>
            <person name="Raghuvanshi S."/>
            <person name="Mohanty A."/>
            <person name="Bharti A.K."/>
            <person name="Gaur A."/>
            <person name="Gupta V."/>
            <person name="Kumar D."/>
            <person name="Ravi V."/>
            <person name="Vij S."/>
            <person name="Kapur A."/>
            <person name="Khurana P."/>
            <person name="Khurana P."/>
            <person name="Khurana J.P."/>
            <person name="Tyagi A.K."/>
            <person name="Gaikwad K."/>
            <person name="Singh A."/>
            <person name="Dalal V."/>
            <person name="Srivastava S."/>
            <person name="Dixit A."/>
            <person name="Pal A.K."/>
            <person name="Ghazi I.A."/>
            <person name="Yadav M."/>
            <person name="Pandit A."/>
            <person name="Bhargava A."/>
            <person name="Sureshbabu K."/>
            <person name="Batra K."/>
            <person name="Sharma T.R."/>
            <person name="Mohapatra T."/>
            <person name="Singh N.K."/>
            <person name="Messing J."/>
            <person name="Nelson A.B."/>
            <person name="Fuks G."/>
            <person name="Kavchok S."/>
            <person name="Keizer G."/>
            <person name="Linton E."/>
            <person name="Llaca V."/>
            <person name="Song R."/>
            <person name="Tanyolac B."/>
            <person name="Young S."/>
            <person name="Ho-Il K."/>
            <person name="Hahn J.H."/>
            <person name="Sangsakoo G."/>
            <person name="Vanavichit A."/>
            <person name="de Mattos Luiz.A.T."/>
            <person name="Zimmer P.D."/>
            <person name="Malone G."/>
            <person name="Dellagostin O."/>
            <person name="de Oliveira A.C."/>
            <person name="Bevan M."/>
            <person name="Bancroft I."/>
            <person name="Minx P."/>
            <person name="Cordum H."/>
            <person name="Wilson R."/>
            <person name="Cheng Z."/>
            <person name="Jin W."/>
            <person name="Jiang J."/>
            <person name="Leong S.A."/>
            <person name="Iwama H."/>
            <person name="Gojobori T."/>
            <person name="Itoh T."/>
            <person name="Niimura Y."/>
            <person name="Fujii Y."/>
            <person name="Habara T."/>
            <person name="Sakai H."/>
            <person name="Sato Y."/>
            <person name="Wilson G."/>
            <person name="Kumar K."/>
            <person name="McCouch S."/>
            <person name="Juretic N."/>
            <person name="Hoen D."/>
            <person name="Wright S."/>
            <person name="Bruskiewich R."/>
            <person name="Bureau T."/>
            <person name="Miyao A."/>
            <person name="Hirochika H."/>
            <person name="Nishikawa T."/>
            <person name="Kadowaki K."/>
            <person name="Sugiura M."/>
            <person name="Burr B."/>
            <person name="Sasaki T."/>
        </authorList>
    </citation>
    <scope>NUCLEOTIDE SEQUENCE [LARGE SCALE GENOMIC DNA]</scope>
    <source>
        <strain evidence="3">cv. Nipponbare</strain>
    </source>
</reference>
<dbReference type="EMBL" id="AP008218">
    <property type="protein sequence ID" value="BAH95738.1"/>
    <property type="molecule type" value="Genomic_DNA"/>
</dbReference>
<evidence type="ECO:0000256" key="1">
    <source>
        <dbReference type="SAM" id="MobiDB-lite"/>
    </source>
</evidence>
<sequence length="134" mass="14528">MPCKVRAESERKEGEIQRKREGDEHGSTFVWTTMKELEEIVRNLSSISIPSMPPPSPVSNCCCLRASPLAATTATTVLPHVGAALSSLPIAPSSPMPSPPPHHWMRVRSSAAMTSSTSIDRITISTSVATWIEF</sequence>
<reference evidence="3" key="2">
    <citation type="journal article" date="2008" name="Nucleic Acids Res.">
        <title>The rice annotation project database (RAP-DB): 2008 update.</title>
        <authorList>
            <consortium name="The rice annotation project (RAP)"/>
        </authorList>
    </citation>
    <scope>GENOME REANNOTATION</scope>
    <source>
        <strain evidence="3">cv. Nipponbare</strain>
    </source>
</reference>
<feature type="compositionally biased region" description="Basic and acidic residues" evidence="1">
    <location>
        <begin position="1"/>
        <end position="26"/>
    </location>
</feature>
<dbReference type="AlphaFoldDB" id="C7J9V4"/>
<dbReference type="KEGG" id="dosa:Os12g0565450"/>
<feature type="region of interest" description="Disordered" evidence="1">
    <location>
        <begin position="1"/>
        <end position="27"/>
    </location>
</feature>
<organism evidence="2 3">
    <name type="scientific">Oryza sativa subsp. japonica</name>
    <name type="common">Rice</name>
    <dbReference type="NCBI Taxonomy" id="39947"/>
    <lineage>
        <taxon>Eukaryota</taxon>
        <taxon>Viridiplantae</taxon>
        <taxon>Streptophyta</taxon>
        <taxon>Embryophyta</taxon>
        <taxon>Tracheophyta</taxon>
        <taxon>Spermatophyta</taxon>
        <taxon>Magnoliopsida</taxon>
        <taxon>Liliopsida</taxon>
        <taxon>Poales</taxon>
        <taxon>Poaceae</taxon>
        <taxon>BOP clade</taxon>
        <taxon>Oryzoideae</taxon>
        <taxon>Oryzeae</taxon>
        <taxon>Oryzinae</taxon>
        <taxon>Oryza</taxon>
        <taxon>Oryza sativa</taxon>
    </lineage>
</organism>
<proteinExistence type="predicted"/>
<accession>C7J9V4</accession>
<name>C7J9V4_ORYSJ</name>
<protein>
    <submittedName>
        <fullName evidence="2">Os12g0565450 protein</fullName>
    </submittedName>
</protein>
<gene>
    <name evidence="2" type="ordered locus">Os12g0565450</name>
</gene>
<evidence type="ECO:0000313" key="2">
    <source>
        <dbReference type="EMBL" id="BAH95738.1"/>
    </source>
</evidence>